<comment type="similarity">
    <text evidence="1">Belongs to the bactofilin family.</text>
</comment>
<feature type="compositionally biased region" description="Basic and acidic residues" evidence="2">
    <location>
        <begin position="143"/>
        <end position="173"/>
    </location>
</feature>
<protein>
    <submittedName>
        <fullName evidence="3">Bactofilin domain-containing protein</fullName>
    </submittedName>
</protein>
<dbReference type="PANTHER" id="PTHR35024">
    <property type="entry name" value="HYPOTHETICAL CYTOSOLIC PROTEIN"/>
    <property type="match status" value="1"/>
</dbReference>
<proteinExistence type="inferred from homology"/>
<evidence type="ECO:0000313" key="4">
    <source>
        <dbReference type="Proteomes" id="UP000663722"/>
    </source>
</evidence>
<evidence type="ECO:0000313" key="3">
    <source>
        <dbReference type="EMBL" id="QTA91810.1"/>
    </source>
</evidence>
<keyword evidence="4" id="KW-1185">Reference proteome</keyword>
<dbReference type="EMBL" id="CP061800">
    <property type="protein sequence ID" value="QTA91810.1"/>
    <property type="molecule type" value="Genomic_DNA"/>
</dbReference>
<dbReference type="PANTHER" id="PTHR35024:SF4">
    <property type="entry name" value="POLYMER-FORMING CYTOSKELETAL PROTEIN"/>
    <property type="match status" value="1"/>
</dbReference>
<organism evidence="3 4">
    <name type="scientific">Desulfonema magnum</name>
    <dbReference type="NCBI Taxonomy" id="45655"/>
    <lineage>
        <taxon>Bacteria</taxon>
        <taxon>Pseudomonadati</taxon>
        <taxon>Thermodesulfobacteriota</taxon>
        <taxon>Desulfobacteria</taxon>
        <taxon>Desulfobacterales</taxon>
        <taxon>Desulfococcaceae</taxon>
        <taxon>Desulfonema</taxon>
    </lineage>
</organism>
<dbReference type="AlphaFoldDB" id="A0A975BVC2"/>
<gene>
    <name evidence="3" type="ORF">dnm_078840</name>
</gene>
<accession>A0A975BVC2</accession>
<dbReference type="KEGG" id="dmm:dnm_078840"/>
<dbReference type="Proteomes" id="UP000663722">
    <property type="component" value="Chromosome"/>
</dbReference>
<feature type="region of interest" description="Disordered" evidence="2">
    <location>
        <begin position="143"/>
        <end position="184"/>
    </location>
</feature>
<sequence length="184" mass="19717">MSLGICHLSPGNDQVPMTIRRTIMAKKEESFSILDKGLTFEGSISCKGKVIIKGIVKGTFIGETVVIGEEGAVYAEMKAGSVTIGGLFEGKIRALEELVVLSTGKCEGKVTCKDIMVEPGGILNAKVSSLKIQKSAFKEDLPLPSEKKEVSSPPLLEKKEVPSSPSLEKKEPPRQSAKSNSKKK</sequence>
<reference evidence="3" key="1">
    <citation type="journal article" date="2021" name="Microb. Physiol.">
        <title>Proteogenomic Insights into the Physiology of Marine, Sulfate-Reducing, Filamentous Desulfonema limicola and Desulfonema magnum.</title>
        <authorList>
            <person name="Schnaars V."/>
            <person name="Wohlbrand L."/>
            <person name="Scheve S."/>
            <person name="Hinrichs C."/>
            <person name="Reinhardt R."/>
            <person name="Rabus R."/>
        </authorList>
    </citation>
    <scope>NUCLEOTIDE SEQUENCE</scope>
    <source>
        <strain evidence="3">4be13</strain>
    </source>
</reference>
<name>A0A975BVC2_9BACT</name>
<dbReference type="InterPro" id="IPR007607">
    <property type="entry name" value="BacA/B"/>
</dbReference>
<evidence type="ECO:0000256" key="2">
    <source>
        <dbReference type="SAM" id="MobiDB-lite"/>
    </source>
</evidence>
<dbReference type="Pfam" id="PF04519">
    <property type="entry name" value="Bactofilin"/>
    <property type="match status" value="1"/>
</dbReference>
<evidence type="ECO:0000256" key="1">
    <source>
        <dbReference type="ARBA" id="ARBA00044755"/>
    </source>
</evidence>